<evidence type="ECO:0000256" key="5">
    <source>
        <dbReference type="ARBA" id="ARBA00022833"/>
    </source>
</evidence>
<evidence type="ECO:0000256" key="2">
    <source>
        <dbReference type="ARBA" id="ARBA00005988"/>
    </source>
</evidence>
<evidence type="ECO:0000259" key="9">
    <source>
        <dbReference type="PROSITE" id="PS52035"/>
    </source>
</evidence>
<gene>
    <name evidence="10" type="ORF">MUN87_20435</name>
</gene>
<dbReference type="Gene3D" id="3.40.630.10">
    <property type="entry name" value="Zn peptidases"/>
    <property type="match status" value="1"/>
</dbReference>
<dbReference type="InterPro" id="IPR036779">
    <property type="entry name" value="LysM_dom_sf"/>
</dbReference>
<keyword evidence="4" id="KW-0378">Hydrolase</keyword>
<sequence>MIINVRQGDSLWYYSQLFGIPLTLIAASNKQVNPNQMMIGQQIAIPGYELQTYTIQPGDTLWAIAQANHLPIDLLYLVNPGIQPMSLQIGQNINIPQRITSPIISDVDHYTYDKMREDIQRLRNLYPFIDQQTIGNSVLNKDIIELRVGTGTRQKHIDGSFHATEWITTPIIMKFLNDYVLALTNNQQIRGLNLLPFFESNTLSLVPMVNPDGVDLVLNGADAAGPKRDFVLSINGGNTDFSEWKANINGVDLNNQYPALWETEADRKPTSPQPRDFPGYQPLSEPEAIAMANLAQQWPFEILNAFHTQGQEIYWGFQGLEPPQSETIVEEFSRVSGYDAIQYVDSYAGYKDWFIQEFQRPGYTVELGIGVNPLPISQFDEIYEDTLGIMLATLYM</sequence>
<keyword evidence="6" id="KW-0482">Metalloprotease</keyword>
<reference evidence="10 11" key="1">
    <citation type="submission" date="2022-04" db="EMBL/GenBank/DDBJ databases">
        <title>Gracilibacillus sp. isolated from saltern.</title>
        <authorList>
            <person name="Won M."/>
            <person name="Lee C.-M."/>
            <person name="Woen H.-Y."/>
            <person name="Kwon S.-W."/>
        </authorList>
    </citation>
    <scope>NUCLEOTIDE SEQUENCE [LARGE SCALE GENOMIC DNA]</scope>
    <source>
        <strain evidence="10 11">SSPM10-3</strain>
    </source>
</reference>
<dbReference type="Pfam" id="PF01476">
    <property type="entry name" value="LysM"/>
    <property type="match status" value="2"/>
</dbReference>
<evidence type="ECO:0000256" key="6">
    <source>
        <dbReference type="ARBA" id="ARBA00023049"/>
    </source>
</evidence>
<dbReference type="InterPro" id="IPR000834">
    <property type="entry name" value="Peptidase_M14"/>
</dbReference>
<evidence type="ECO:0000256" key="7">
    <source>
        <dbReference type="PROSITE-ProRule" id="PRU01379"/>
    </source>
</evidence>
<dbReference type="RefSeq" id="WP_244743558.1">
    <property type="nucleotide sequence ID" value="NZ_CP095071.1"/>
</dbReference>
<dbReference type="EMBL" id="CP095071">
    <property type="protein sequence ID" value="UOQ84984.1"/>
    <property type="molecule type" value="Genomic_DNA"/>
</dbReference>
<dbReference type="SMART" id="SM00631">
    <property type="entry name" value="Zn_pept"/>
    <property type="match status" value="1"/>
</dbReference>
<dbReference type="PANTHER" id="PTHR11705">
    <property type="entry name" value="PROTEASE FAMILY M14 CARBOXYPEPTIDASE A,B"/>
    <property type="match status" value="1"/>
</dbReference>
<comment type="cofactor">
    <cofactor evidence="1">
        <name>Zn(2+)</name>
        <dbReference type="ChEBI" id="CHEBI:29105"/>
    </cofactor>
</comment>
<dbReference type="PANTHER" id="PTHR11705:SF143">
    <property type="entry name" value="SLL0236 PROTEIN"/>
    <property type="match status" value="1"/>
</dbReference>
<dbReference type="SMART" id="SM00257">
    <property type="entry name" value="LysM"/>
    <property type="match status" value="2"/>
</dbReference>
<dbReference type="PROSITE" id="PS51782">
    <property type="entry name" value="LYSM"/>
    <property type="match status" value="2"/>
</dbReference>
<feature type="domain" description="Peptidase M14" evidence="9">
    <location>
        <begin position="108"/>
        <end position="394"/>
    </location>
</feature>
<keyword evidence="3" id="KW-0645">Protease</keyword>
<dbReference type="CDD" id="cd00118">
    <property type="entry name" value="LysM"/>
    <property type="match status" value="2"/>
</dbReference>
<dbReference type="Gene3D" id="3.10.350.10">
    <property type="entry name" value="LysM domain"/>
    <property type="match status" value="2"/>
</dbReference>
<evidence type="ECO:0000313" key="11">
    <source>
        <dbReference type="Proteomes" id="UP000831537"/>
    </source>
</evidence>
<accession>A0ABY4GL76</accession>
<name>A0ABY4GL76_9BACI</name>
<evidence type="ECO:0000313" key="10">
    <source>
        <dbReference type="EMBL" id="UOQ84984.1"/>
    </source>
</evidence>
<evidence type="ECO:0000256" key="3">
    <source>
        <dbReference type="ARBA" id="ARBA00022670"/>
    </source>
</evidence>
<evidence type="ECO:0000259" key="8">
    <source>
        <dbReference type="PROSITE" id="PS51782"/>
    </source>
</evidence>
<feature type="active site" description="Proton donor/acceptor" evidence="7">
    <location>
        <position position="366"/>
    </location>
</feature>
<dbReference type="InterPro" id="IPR018392">
    <property type="entry name" value="LysM"/>
</dbReference>
<organism evidence="10 11">
    <name type="scientific">Gracilibacillus salinarum</name>
    <dbReference type="NCBI Taxonomy" id="2932255"/>
    <lineage>
        <taxon>Bacteria</taxon>
        <taxon>Bacillati</taxon>
        <taxon>Bacillota</taxon>
        <taxon>Bacilli</taxon>
        <taxon>Bacillales</taxon>
        <taxon>Bacillaceae</taxon>
        <taxon>Gracilibacillus</taxon>
    </lineage>
</organism>
<comment type="similarity">
    <text evidence="2 7">Belongs to the peptidase M14 family.</text>
</comment>
<dbReference type="Proteomes" id="UP000831537">
    <property type="component" value="Chromosome"/>
</dbReference>
<dbReference type="Pfam" id="PF00246">
    <property type="entry name" value="Peptidase_M14"/>
    <property type="match status" value="1"/>
</dbReference>
<keyword evidence="5" id="KW-0862">Zinc</keyword>
<dbReference type="PROSITE" id="PS52035">
    <property type="entry name" value="PEPTIDASE_M14"/>
    <property type="match status" value="1"/>
</dbReference>
<evidence type="ECO:0000256" key="1">
    <source>
        <dbReference type="ARBA" id="ARBA00001947"/>
    </source>
</evidence>
<dbReference type="SUPFAM" id="SSF54106">
    <property type="entry name" value="LysM domain"/>
    <property type="match status" value="2"/>
</dbReference>
<dbReference type="SUPFAM" id="SSF53187">
    <property type="entry name" value="Zn-dependent exopeptidases"/>
    <property type="match status" value="1"/>
</dbReference>
<evidence type="ECO:0000256" key="4">
    <source>
        <dbReference type="ARBA" id="ARBA00022801"/>
    </source>
</evidence>
<keyword evidence="11" id="KW-1185">Reference proteome</keyword>
<dbReference type="CDD" id="cd06229">
    <property type="entry name" value="M14_Endopeptidase_I"/>
    <property type="match status" value="1"/>
</dbReference>
<dbReference type="InterPro" id="IPR034274">
    <property type="entry name" value="ENP1_M14_CPD"/>
</dbReference>
<proteinExistence type="inferred from homology"/>
<feature type="domain" description="LysM" evidence="8">
    <location>
        <begin position="1"/>
        <end position="45"/>
    </location>
</feature>
<protein>
    <submittedName>
        <fullName evidence="10">M14 family metallopeptidase</fullName>
    </submittedName>
</protein>
<feature type="domain" description="LysM" evidence="8">
    <location>
        <begin position="51"/>
        <end position="95"/>
    </location>
</feature>